<dbReference type="PANTHER" id="PTHR13887:SF41">
    <property type="entry name" value="THIOREDOXIN SUPERFAMILY PROTEIN"/>
    <property type="match status" value="1"/>
</dbReference>
<dbReference type="EMBL" id="CP129118">
    <property type="protein sequence ID" value="WOV87132.1"/>
    <property type="molecule type" value="Genomic_DNA"/>
</dbReference>
<dbReference type="SUPFAM" id="SSF52833">
    <property type="entry name" value="Thioredoxin-like"/>
    <property type="match status" value="1"/>
</dbReference>
<keyword evidence="3" id="KW-1185">Reference proteome</keyword>
<name>A0ABZ0L646_9BACL</name>
<reference evidence="2 3" key="1">
    <citation type="submission" date="2023-06" db="EMBL/GenBank/DDBJ databases">
        <title>Sporosarcina sp. nov., isolated from Korean tranditional fermented seafood 'Jeotgal'.</title>
        <authorList>
            <person name="Yang A.I."/>
            <person name="Shin N.-R."/>
        </authorList>
    </citation>
    <scope>NUCLEOTIDE SEQUENCE [LARGE SCALE GENOMIC DNA]</scope>
    <source>
        <strain evidence="2 3">T2O-4</strain>
    </source>
</reference>
<proteinExistence type="predicted"/>
<gene>
    <name evidence="2" type="ORF">QWT69_14895</name>
</gene>
<sequence>MKIEIWSDYVCPFCYIGKRRLEEALASTNLTDKAEVAFKAFQLDPNTPVDTEALMLDGLAQKYNVSLGEAEKMMANVSEQAKTVGLTYNVDEMKAANTFNAHRLAKLAEKEGKGAAVSERLLQGSFINGEALGKEETLLTIAEEAGMSKDRVKNMFSSDEFADEVRSDIAEAGQIGVQGVPFFVINRKYAISGAQPAEAFAEALLKVATEEGIQP</sequence>
<accession>A0ABZ0L646</accession>
<dbReference type="CDD" id="cd03024">
    <property type="entry name" value="DsbA_FrnE"/>
    <property type="match status" value="1"/>
</dbReference>
<dbReference type="InterPro" id="IPR036249">
    <property type="entry name" value="Thioredoxin-like_sf"/>
</dbReference>
<evidence type="ECO:0000259" key="1">
    <source>
        <dbReference type="Pfam" id="PF01323"/>
    </source>
</evidence>
<evidence type="ECO:0000313" key="3">
    <source>
        <dbReference type="Proteomes" id="UP001303902"/>
    </source>
</evidence>
<evidence type="ECO:0000313" key="2">
    <source>
        <dbReference type="EMBL" id="WOV87132.1"/>
    </source>
</evidence>
<protein>
    <submittedName>
        <fullName evidence="2">DsbA family oxidoreductase</fullName>
    </submittedName>
</protein>
<dbReference type="PANTHER" id="PTHR13887">
    <property type="entry name" value="GLUTATHIONE S-TRANSFERASE KAPPA"/>
    <property type="match status" value="1"/>
</dbReference>
<feature type="domain" description="DSBA-like thioredoxin" evidence="1">
    <location>
        <begin position="3"/>
        <end position="204"/>
    </location>
</feature>
<dbReference type="InterPro" id="IPR001853">
    <property type="entry name" value="DSBA-like_thioredoxin_dom"/>
</dbReference>
<dbReference type="Proteomes" id="UP001303902">
    <property type="component" value="Chromosome"/>
</dbReference>
<dbReference type="Gene3D" id="3.40.30.10">
    <property type="entry name" value="Glutaredoxin"/>
    <property type="match status" value="1"/>
</dbReference>
<dbReference type="RefSeq" id="WP_317966946.1">
    <property type="nucleotide sequence ID" value="NZ_CP129118.1"/>
</dbReference>
<dbReference type="Pfam" id="PF01323">
    <property type="entry name" value="DSBA"/>
    <property type="match status" value="1"/>
</dbReference>
<organism evidence="2 3">
    <name type="scientific">Sporosarcina oncorhynchi</name>
    <dbReference type="NCBI Taxonomy" id="3056444"/>
    <lineage>
        <taxon>Bacteria</taxon>
        <taxon>Bacillati</taxon>
        <taxon>Bacillota</taxon>
        <taxon>Bacilli</taxon>
        <taxon>Bacillales</taxon>
        <taxon>Caryophanaceae</taxon>
        <taxon>Sporosarcina</taxon>
    </lineage>
</organism>